<dbReference type="VEuPathDB" id="FungiDB:KRP22_7726"/>
<dbReference type="InterPro" id="IPR003864">
    <property type="entry name" value="CSC1/OSCA1-like_7TM"/>
</dbReference>
<dbReference type="InParanoid" id="H3HC59"/>
<proteinExistence type="inferred from homology"/>
<sequence length="1589" mass="179072">MNDEDSRSEIDEDEAEWRRQRDVASVSRPSMNSKHDSTKELHLAATRLQVAFQKYQVRKEQTRITIRVEKQAAALDIQRSYRGFRERQLALHRRAVMRTILRRREESAAVELMQANNSEPATEVVMPVANENEDENAKKDGLSEAKENASDTKLNARQTLIRLLTTFRELASVMAIFHHVETKSTMQEAQALVGSLHVVLGTVPEEKSANDEVELSADDSDAELSVDDAVPSDLFDDQDQQAQNDKDDINDSLWSSAMYYPASRKDMAEAEALLALALASREQRKRLVSLKQFISDIYDTIEFMANERSEEEFVFCCMCRYLCANRLSSDDCPTGVAGSSYHRQPMFHPITMREVIDVPHALQLARLLFRVEEENFIVESDTFFTEVESTVYRQYLPTNGYQQFESIISSFFVDPDRQAAAASSIKDADNEDGGQSNSQSLANACRRPNGSPRHASAMMRPTNYNQFHQQQPRRWWSQVSAADEPKWVYFEEVLALLIKYRGEMNHFHLFSYWVQELFGLAAQIKLLDDAAFVETLTPLSLGPTERELKNIFHNSLRQRKLQVFMPLRVFTSVALLLLKNGLLSRSLSIREENEDKQWSALALKWRTQESAFEAAIEAIYHDSSPAYLDQASESNTSPSIDKSRAAHALQLLQLRQELYDLFAMVRGDGDVHVVNVPSGVTTLTLGGSVELKVDTWVPPDAPPMFLDLTLADGNGTQMDSLVAPRTLVFMPATNATASQKQKHSFTLFGRAAGRFYLTYTLSGTKVDDYYRLSAERSVVSIAAGLEEGWQGIWLQLLFNSIIFVGGMAFFAWRRVHQMDLPIWSGHQEALFERGNYDDMSPDAFAAKYSELHGSTLKERMKRFWDIPCSGDYVSSACGIPAALVVTFYRDCGHLFAVLSFFSLAVMLPVNYWPGSTRKQKGGDTYQETTFSNVPLHSNWYWVHVAYCYLVAFAVLSLLRRQHEVASALRRRTKHIVGARSIFIQHGLPLDTTHSSLLEILRSAMPSEGSVHEITVLRDLRAVHALLQRRQELSEKLSRVLAFDEAYETGTLSCNLLCCPGAVMVPEPLEVAWWHLRCKPGRYILRHETHSPKAVKIKRGSRSDSQFETLYESLVDENSVEAYDRTAARQVFALREELDFFPEDALEEFGKRKCMGAAFVIFDSTATRNAFVRNVRGQTCVGRVINTAESFSRRGFREKPLASLRKPERSLSGPLAPVLNNVVLQSAPEPDDVIWQSLAYQPYTARGVFVFLMRQLATLGLLLLFSTPTAVLMFIKLDSNSDVYRGLNRRNQVLLTMIASYLPSLLLIAVNWCLLAFLFHLTMSEPSFSHSRRVKSFLVKGFTYLVVSSVILPSIGVTAVYLALSGIEKTGGRSYIEAFLYKVSGTFFISYVCQRAFLGAIVDITRCADTVAAQPWIHSRSITPEEVQKALRPSAFMYGHDYALVLSVFLVVLLGTVITPIITPFGALYFYLKFGTTKYNMLYVLPYSPGRGHIANTALELTFVCLVVFEVVMAFVFLQVASRGHFVAMLVLLGATSAVYFSRLSGKDALALVQQGFADLRRDVPPNDFHENTAPVRVHQATPLVSTPDP</sequence>
<accession>H3HC59</accession>
<feature type="transmembrane region" description="Helical" evidence="8">
    <location>
        <begin position="894"/>
        <end position="912"/>
    </location>
</feature>
<dbReference type="PANTHER" id="PTHR13018">
    <property type="entry name" value="PROBABLE MEMBRANE PROTEIN DUF221-RELATED"/>
    <property type="match status" value="1"/>
</dbReference>
<evidence type="ECO:0000259" key="10">
    <source>
        <dbReference type="Pfam" id="PF13967"/>
    </source>
</evidence>
<dbReference type="VEuPathDB" id="FungiDB:KRP23_2418"/>
<keyword evidence="3" id="KW-0813">Transport</keyword>
<feature type="transmembrane region" description="Helical" evidence="8">
    <location>
        <begin position="792"/>
        <end position="812"/>
    </location>
</feature>
<dbReference type="OMA" id="NDFHENT"/>
<keyword evidence="4 8" id="KW-0812">Transmembrane</keyword>
<evidence type="ECO:0000256" key="5">
    <source>
        <dbReference type="ARBA" id="ARBA00022989"/>
    </source>
</evidence>
<dbReference type="VEuPathDB" id="FungiDB:KRP23_4779"/>
<dbReference type="EMBL" id="DS566022">
    <property type="status" value="NOT_ANNOTATED_CDS"/>
    <property type="molecule type" value="Genomic_DNA"/>
</dbReference>
<dbReference type="VEuPathDB" id="FungiDB:KRP23_4778"/>
<dbReference type="InterPro" id="IPR032880">
    <property type="entry name" value="CSC1/OSCA1-like_N"/>
</dbReference>
<evidence type="ECO:0000256" key="4">
    <source>
        <dbReference type="ARBA" id="ARBA00022692"/>
    </source>
</evidence>
<feature type="transmembrane region" description="Helical" evidence="8">
    <location>
        <begin position="1492"/>
        <end position="1517"/>
    </location>
</feature>
<evidence type="ECO:0000256" key="2">
    <source>
        <dbReference type="ARBA" id="ARBA00007779"/>
    </source>
</evidence>
<dbReference type="PANTHER" id="PTHR13018:SF5">
    <property type="entry name" value="RE44586P"/>
    <property type="match status" value="1"/>
</dbReference>
<dbReference type="Pfam" id="PF13967">
    <property type="entry name" value="RSN1_TM"/>
    <property type="match status" value="1"/>
</dbReference>
<dbReference type="EnsemblProtists" id="Phyra94827">
    <property type="protein sequence ID" value="Phyra94827"/>
    <property type="gene ID" value="Phyra94827"/>
</dbReference>
<dbReference type="VEuPathDB" id="FungiDB:KRP23_2417"/>
<feature type="transmembrane region" description="Helical" evidence="8">
    <location>
        <begin position="939"/>
        <end position="958"/>
    </location>
</feature>
<reference evidence="11" key="2">
    <citation type="submission" date="2015-06" db="UniProtKB">
        <authorList>
            <consortium name="EnsemblProtists"/>
        </authorList>
    </citation>
    <scope>IDENTIFICATION</scope>
    <source>
        <strain evidence="11">Pr102</strain>
    </source>
</reference>
<dbReference type="eggNOG" id="KOG1134">
    <property type="taxonomic scope" value="Eukaryota"/>
</dbReference>
<feature type="domain" description="CSC1/OSCA1-like 7TM region" evidence="9">
    <location>
        <begin position="1255"/>
        <end position="1516"/>
    </location>
</feature>
<dbReference type="GO" id="GO:0005886">
    <property type="term" value="C:plasma membrane"/>
    <property type="evidence" value="ECO:0000318"/>
    <property type="project" value="GO_Central"/>
</dbReference>
<dbReference type="PROSITE" id="PS50096">
    <property type="entry name" value="IQ"/>
    <property type="match status" value="1"/>
</dbReference>
<feature type="transmembrane region" description="Helical" evidence="8">
    <location>
        <begin position="1441"/>
        <end position="1471"/>
    </location>
</feature>
<feature type="transmembrane region" description="Helical" evidence="8">
    <location>
        <begin position="1255"/>
        <end position="1274"/>
    </location>
</feature>
<evidence type="ECO:0000256" key="6">
    <source>
        <dbReference type="ARBA" id="ARBA00023136"/>
    </source>
</evidence>
<organism evidence="11 12">
    <name type="scientific">Phytophthora ramorum</name>
    <name type="common">Sudden oak death agent</name>
    <dbReference type="NCBI Taxonomy" id="164328"/>
    <lineage>
        <taxon>Eukaryota</taxon>
        <taxon>Sar</taxon>
        <taxon>Stramenopiles</taxon>
        <taxon>Oomycota</taxon>
        <taxon>Peronosporomycetes</taxon>
        <taxon>Peronosporales</taxon>
        <taxon>Peronosporaceae</taxon>
        <taxon>Phytophthora</taxon>
    </lineage>
</organism>
<dbReference type="HOGENOM" id="CLU_244795_0_0_1"/>
<comment type="subcellular location">
    <subcellularLocation>
        <location evidence="1">Membrane</location>
        <topology evidence="1">Multi-pass membrane protein</topology>
    </subcellularLocation>
</comment>
<feature type="transmembrane region" description="Helical" evidence="8">
    <location>
        <begin position="1523"/>
        <end position="1540"/>
    </location>
</feature>
<evidence type="ECO:0000256" key="7">
    <source>
        <dbReference type="SAM" id="MobiDB-lite"/>
    </source>
</evidence>
<feature type="domain" description="CSC1/OSCA1-like N-terminal transmembrane" evidence="10">
    <location>
        <begin position="868"/>
        <end position="960"/>
    </location>
</feature>
<feature type="transmembrane region" description="Helical" evidence="8">
    <location>
        <begin position="1294"/>
        <end position="1320"/>
    </location>
</feature>
<keyword evidence="6 8" id="KW-0472">Membrane</keyword>
<evidence type="ECO:0000313" key="12">
    <source>
        <dbReference type="Proteomes" id="UP000005238"/>
    </source>
</evidence>
<dbReference type="Proteomes" id="UP000005238">
    <property type="component" value="Unassembled WGS sequence"/>
</dbReference>
<evidence type="ECO:0000313" key="11">
    <source>
        <dbReference type="EnsemblProtists" id="Phyra94827"/>
    </source>
</evidence>
<comment type="similarity">
    <text evidence="2">Belongs to the CSC1 (TC 1.A.17) family.</text>
</comment>
<dbReference type="GO" id="GO:0005227">
    <property type="term" value="F:calcium-activated cation channel activity"/>
    <property type="evidence" value="ECO:0000318"/>
    <property type="project" value="GO_Central"/>
</dbReference>
<evidence type="ECO:0000256" key="1">
    <source>
        <dbReference type="ARBA" id="ARBA00004141"/>
    </source>
</evidence>
<name>H3HC59_PHYRM</name>
<evidence type="ECO:0000259" key="9">
    <source>
        <dbReference type="Pfam" id="PF02714"/>
    </source>
</evidence>
<evidence type="ECO:0008006" key="13">
    <source>
        <dbReference type="Google" id="ProtNLM"/>
    </source>
</evidence>
<feature type="region of interest" description="Disordered" evidence="7">
    <location>
        <begin position="1"/>
        <end position="38"/>
    </location>
</feature>
<keyword evidence="12" id="KW-1185">Reference proteome</keyword>
<dbReference type="InterPro" id="IPR045122">
    <property type="entry name" value="Csc1-like"/>
</dbReference>
<feature type="transmembrane region" description="Helical" evidence="8">
    <location>
        <begin position="1341"/>
        <end position="1363"/>
    </location>
</feature>
<reference evidence="12" key="1">
    <citation type="journal article" date="2006" name="Science">
        <title>Phytophthora genome sequences uncover evolutionary origins and mechanisms of pathogenesis.</title>
        <authorList>
            <person name="Tyler B.M."/>
            <person name="Tripathy S."/>
            <person name="Zhang X."/>
            <person name="Dehal P."/>
            <person name="Jiang R.H."/>
            <person name="Aerts A."/>
            <person name="Arredondo F.D."/>
            <person name="Baxter L."/>
            <person name="Bensasson D."/>
            <person name="Beynon J.L."/>
            <person name="Chapman J."/>
            <person name="Damasceno C.M."/>
            <person name="Dorrance A.E."/>
            <person name="Dou D."/>
            <person name="Dickerman A.W."/>
            <person name="Dubchak I.L."/>
            <person name="Garbelotto M."/>
            <person name="Gijzen M."/>
            <person name="Gordon S.G."/>
            <person name="Govers F."/>
            <person name="Grunwald N.J."/>
            <person name="Huang W."/>
            <person name="Ivors K.L."/>
            <person name="Jones R.W."/>
            <person name="Kamoun S."/>
            <person name="Krampis K."/>
            <person name="Lamour K.H."/>
            <person name="Lee M.K."/>
            <person name="McDonald W.H."/>
            <person name="Medina M."/>
            <person name="Meijer H.J."/>
            <person name="Nordberg E.K."/>
            <person name="Maclean D.J."/>
            <person name="Ospina-Giraldo M.D."/>
            <person name="Morris P.F."/>
            <person name="Phuntumart V."/>
            <person name="Putnam N.H."/>
            <person name="Rash S."/>
            <person name="Rose J.K."/>
            <person name="Sakihama Y."/>
            <person name="Salamov A.A."/>
            <person name="Savidor A."/>
            <person name="Scheuring C.F."/>
            <person name="Smith B.M."/>
            <person name="Sobral B.W."/>
            <person name="Terry A."/>
            <person name="Torto-Alalibo T.A."/>
            <person name="Win J."/>
            <person name="Xu Z."/>
            <person name="Zhang H."/>
            <person name="Grigoriev I.V."/>
            <person name="Rokhsar D.S."/>
            <person name="Boore J.L."/>
        </authorList>
    </citation>
    <scope>NUCLEOTIDE SEQUENCE [LARGE SCALE GENOMIC DNA]</scope>
    <source>
        <strain evidence="12">Pr102</strain>
    </source>
</reference>
<dbReference type="VEuPathDB" id="FungiDB:KRP22_7727"/>
<feature type="compositionally biased region" description="Polar residues" evidence="7">
    <location>
        <begin position="433"/>
        <end position="442"/>
    </location>
</feature>
<keyword evidence="5 8" id="KW-1133">Transmembrane helix</keyword>
<evidence type="ECO:0000256" key="8">
    <source>
        <dbReference type="SAM" id="Phobius"/>
    </source>
</evidence>
<feature type="region of interest" description="Disordered" evidence="7">
    <location>
        <begin position="422"/>
        <end position="457"/>
    </location>
</feature>
<evidence type="ECO:0000256" key="3">
    <source>
        <dbReference type="ARBA" id="ARBA00022448"/>
    </source>
</evidence>
<dbReference type="Pfam" id="PF02714">
    <property type="entry name" value="RSN1_7TM"/>
    <property type="match status" value="1"/>
</dbReference>
<protein>
    <recommendedName>
        <fullName evidence="13">CSC1/OSCA1-like 7TM region domain-containing protein</fullName>
    </recommendedName>
</protein>